<dbReference type="Proteomes" id="UP001519460">
    <property type="component" value="Unassembled WGS sequence"/>
</dbReference>
<gene>
    <name evidence="1" type="ORF">BaRGS_00016028</name>
</gene>
<proteinExistence type="predicted"/>
<organism evidence="1 2">
    <name type="scientific">Batillaria attramentaria</name>
    <dbReference type="NCBI Taxonomy" id="370345"/>
    <lineage>
        <taxon>Eukaryota</taxon>
        <taxon>Metazoa</taxon>
        <taxon>Spiralia</taxon>
        <taxon>Lophotrochozoa</taxon>
        <taxon>Mollusca</taxon>
        <taxon>Gastropoda</taxon>
        <taxon>Caenogastropoda</taxon>
        <taxon>Sorbeoconcha</taxon>
        <taxon>Cerithioidea</taxon>
        <taxon>Batillariidae</taxon>
        <taxon>Batillaria</taxon>
    </lineage>
</organism>
<dbReference type="EMBL" id="JACVVK020000100">
    <property type="protein sequence ID" value="KAK7492723.1"/>
    <property type="molecule type" value="Genomic_DNA"/>
</dbReference>
<accession>A0ABD0L0I1</accession>
<name>A0ABD0L0I1_9CAEN</name>
<keyword evidence="2" id="KW-1185">Reference proteome</keyword>
<reference evidence="1 2" key="1">
    <citation type="journal article" date="2023" name="Sci. Data">
        <title>Genome assembly of the Korean intertidal mud-creeper Batillaria attramentaria.</title>
        <authorList>
            <person name="Patra A.K."/>
            <person name="Ho P.T."/>
            <person name="Jun S."/>
            <person name="Lee S.J."/>
            <person name="Kim Y."/>
            <person name="Won Y.J."/>
        </authorList>
    </citation>
    <scope>NUCLEOTIDE SEQUENCE [LARGE SCALE GENOMIC DNA]</scope>
    <source>
        <strain evidence="1">Wonlab-2016</strain>
    </source>
</reference>
<protein>
    <submittedName>
        <fullName evidence="1">Uncharacterized protein</fullName>
    </submittedName>
</protein>
<comment type="caution">
    <text evidence="1">The sequence shown here is derived from an EMBL/GenBank/DDBJ whole genome shotgun (WGS) entry which is preliminary data.</text>
</comment>
<dbReference type="AlphaFoldDB" id="A0ABD0L0I1"/>
<evidence type="ECO:0000313" key="2">
    <source>
        <dbReference type="Proteomes" id="UP001519460"/>
    </source>
</evidence>
<evidence type="ECO:0000313" key="1">
    <source>
        <dbReference type="EMBL" id="KAK7492723.1"/>
    </source>
</evidence>
<sequence>SSQFCFRTQGLLTSGRSKDEGVAMDGEASIIKGLRLVRNLIGCENSQAMCVPTRKRLMVRLTLVGVEADTSKCMEFNSGCRKHIDTITAH</sequence>
<feature type="non-terminal residue" evidence="1">
    <location>
        <position position="1"/>
    </location>
</feature>